<evidence type="ECO:0000256" key="1">
    <source>
        <dbReference type="ARBA" id="ARBA00004651"/>
    </source>
</evidence>
<dbReference type="NCBIfam" id="TIGR04178">
    <property type="entry name" value="exo_archaeo"/>
    <property type="match status" value="1"/>
</dbReference>
<evidence type="ECO:0000256" key="2">
    <source>
        <dbReference type="ARBA" id="ARBA00022475"/>
    </source>
</evidence>
<keyword evidence="6 8" id="KW-1133">Transmembrane helix</keyword>
<keyword evidence="11" id="KW-1185">Reference proteome</keyword>
<keyword evidence="5" id="KW-0378">Hydrolase</keyword>
<dbReference type="EMBL" id="FO203503">
    <property type="protein sequence ID" value="CCK80491.1"/>
    <property type="molecule type" value="Genomic_DNA"/>
</dbReference>
<reference evidence="10 11" key="1">
    <citation type="journal article" date="2013" name="Environ. Microbiol.">
        <title>Complete genome, catabolic sub-proteomes and key-metabolites of Desulfobacula toluolica Tol2, a marine, aromatic compound-degrading, sulfate-reducing bacterium.</title>
        <authorList>
            <person name="Wohlbrand L."/>
            <person name="Jacob J.H."/>
            <person name="Kube M."/>
            <person name="Mussmann M."/>
            <person name="Jarling R."/>
            <person name="Beck A."/>
            <person name="Amann R."/>
            <person name="Wilkes H."/>
            <person name="Reinhardt R."/>
            <person name="Rabus R."/>
        </authorList>
    </citation>
    <scope>NUCLEOTIDE SEQUENCE [LARGE SCALE GENOMIC DNA]</scope>
    <source>
        <strain evidence="11">DSM 7467 / Tol2</strain>
    </source>
</reference>
<keyword evidence="2" id="KW-1003">Cell membrane</keyword>
<evidence type="ECO:0000256" key="6">
    <source>
        <dbReference type="ARBA" id="ARBA00022989"/>
    </source>
</evidence>
<dbReference type="Pfam" id="PF11984">
    <property type="entry name" value="DUF3485"/>
    <property type="match status" value="1"/>
</dbReference>
<dbReference type="GO" id="GO:0005886">
    <property type="term" value="C:plasma membrane"/>
    <property type="evidence" value="ECO:0007669"/>
    <property type="project" value="UniProtKB-SubCell"/>
</dbReference>
<feature type="transmembrane region" description="Helical" evidence="8">
    <location>
        <begin position="300"/>
        <end position="320"/>
    </location>
</feature>
<dbReference type="Pfam" id="PF09721">
    <property type="entry name" value="Exosortase_EpsH"/>
    <property type="match status" value="1"/>
</dbReference>
<dbReference type="PATRIC" id="fig|651182.5.peg.2756"/>
<evidence type="ECO:0000256" key="5">
    <source>
        <dbReference type="ARBA" id="ARBA00022801"/>
    </source>
</evidence>
<dbReference type="InterPro" id="IPR026392">
    <property type="entry name" value="Exo/Archaeosortase_dom"/>
</dbReference>
<feature type="domain" description="Methanolan biosynthesis EpsI" evidence="9">
    <location>
        <begin position="306"/>
        <end position="509"/>
    </location>
</feature>
<dbReference type="AlphaFoldDB" id="K0NGX2"/>
<keyword evidence="3" id="KW-0645">Protease</keyword>
<proteinExistence type="predicted"/>
<dbReference type="Proteomes" id="UP000007347">
    <property type="component" value="Chromosome"/>
</dbReference>
<comment type="subcellular location">
    <subcellularLocation>
        <location evidence="1">Cell membrane</location>
        <topology evidence="1">Multi-pass membrane protein</topology>
    </subcellularLocation>
</comment>
<dbReference type="OrthoDB" id="9797363at2"/>
<dbReference type="RefSeq" id="WP_014957803.1">
    <property type="nucleotide sequence ID" value="NC_018645.1"/>
</dbReference>
<gene>
    <name evidence="10" type="primary">epsHI</name>
    <name evidence="10" type="ordered locus">TOL2_C23300</name>
</gene>
<dbReference type="NCBIfam" id="TIGR02602">
    <property type="entry name" value="8TM_EpsH"/>
    <property type="match status" value="1"/>
</dbReference>
<feature type="transmembrane region" description="Helical" evidence="8">
    <location>
        <begin position="7"/>
        <end position="30"/>
    </location>
</feature>
<accession>K0NGX2</accession>
<sequence length="513" mass="59158">MQTKYYYANLAVTINLVILSVSLILLYWQSFAFWIHTWVNDFDYHFGFAIPFLSFYVIWKKKYLFQDVTVKPSRVGLLLIIIALTAYIMGQASYSKIAQQISFFIIIPGIILFYFGFDILKLLFIPLLILIFMMPFPDFVYPYLQYFFTEASVNILRVLGIPVFSEGYSIIIPDTSVWVAPGCAGVRNITAIMPIGFAIAHLYFNSLWKKVSIVIVSAILPILGNLIRIVSLLIIPYKGKLIFVSGIPHKIHGYIIFIGALIMLFGFMSLLLRFGKSSVAGGEPITNCENQFRRFFQGFLSYRGVLIVVMILLVPLWVHFRIKSQADMPMIKSFKSFPSILGQWKGSELSQHEWRPQISGTTDNLCRLYRDADGNEIKVFISFMPIQKQGQELVFHANKNIPPKFSHAHQYLKTWNINVKPSPFKLKTTCANLNTGIQNETFLSWSRNIRRYVYNQYQAKIFMVLDSLLQNRSDGSVFVLVFKSSSHNKKDREIKLEKFLNIFINETTKYLPL</sequence>
<feature type="transmembrane region" description="Helical" evidence="8">
    <location>
        <begin position="185"/>
        <end position="204"/>
    </location>
</feature>
<feature type="transmembrane region" description="Helical" evidence="8">
    <location>
        <begin position="124"/>
        <end position="144"/>
    </location>
</feature>
<evidence type="ECO:0000256" key="8">
    <source>
        <dbReference type="SAM" id="Phobius"/>
    </source>
</evidence>
<feature type="transmembrane region" description="Helical" evidence="8">
    <location>
        <begin position="75"/>
        <end position="94"/>
    </location>
</feature>
<feature type="transmembrane region" description="Helical" evidence="8">
    <location>
        <begin position="100"/>
        <end position="117"/>
    </location>
</feature>
<evidence type="ECO:0000259" key="9">
    <source>
        <dbReference type="Pfam" id="PF11984"/>
    </source>
</evidence>
<keyword evidence="4 8" id="KW-0812">Transmembrane</keyword>
<dbReference type="HOGENOM" id="CLU_530743_0_0_7"/>
<dbReference type="InterPro" id="IPR014263">
    <property type="entry name" value="Methanolan_biosynth_EpsI"/>
</dbReference>
<dbReference type="GO" id="GO:0008233">
    <property type="term" value="F:peptidase activity"/>
    <property type="evidence" value="ECO:0007669"/>
    <property type="project" value="UniProtKB-KW"/>
</dbReference>
<feature type="transmembrane region" description="Helical" evidence="8">
    <location>
        <begin position="211"/>
        <end position="234"/>
    </location>
</feature>
<dbReference type="STRING" id="651182.TOL2_C23300"/>
<evidence type="ECO:0000313" key="11">
    <source>
        <dbReference type="Proteomes" id="UP000007347"/>
    </source>
</evidence>
<evidence type="ECO:0000256" key="7">
    <source>
        <dbReference type="ARBA" id="ARBA00023136"/>
    </source>
</evidence>
<dbReference type="InterPro" id="IPR013426">
    <property type="entry name" value="EpsH-like"/>
</dbReference>
<dbReference type="NCBIfam" id="TIGR02914">
    <property type="entry name" value="EpsI_fam"/>
    <property type="match status" value="1"/>
</dbReference>
<dbReference type="GO" id="GO:0006508">
    <property type="term" value="P:proteolysis"/>
    <property type="evidence" value="ECO:0007669"/>
    <property type="project" value="UniProtKB-KW"/>
</dbReference>
<organism evidence="10 11">
    <name type="scientific">Desulfobacula toluolica (strain DSM 7467 / Tol2)</name>
    <dbReference type="NCBI Taxonomy" id="651182"/>
    <lineage>
        <taxon>Bacteria</taxon>
        <taxon>Pseudomonadati</taxon>
        <taxon>Thermodesulfobacteriota</taxon>
        <taxon>Desulfobacteria</taxon>
        <taxon>Desulfobacterales</taxon>
        <taxon>Desulfobacteraceae</taxon>
        <taxon>Desulfobacula</taxon>
    </lineage>
</organism>
<name>K0NGX2_DESTT</name>
<feature type="transmembrane region" description="Helical" evidence="8">
    <location>
        <begin position="42"/>
        <end position="59"/>
    </location>
</feature>
<evidence type="ECO:0000256" key="4">
    <source>
        <dbReference type="ARBA" id="ARBA00022692"/>
    </source>
</evidence>
<evidence type="ECO:0000313" key="10">
    <source>
        <dbReference type="EMBL" id="CCK80491.1"/>
    </source>
</evidence>
<keyword evidence="7 8" id="KW-0472">Membrane</keyword>
<evidence type="ECO:0000256" key="3">
    <source>
        <dbReference type="ARBA" id="ARBA00022670"/>
    </source>
</evidence>
<dbReference type="InterPro" id="IPR019127">
    <property type="entry name" value="Exosortase"/>
</dbReference>
<dbReference type="KEGG" id="dto:TOL2_C23300"/>
<protein>
    <submittedName>
        <fullName evidence="10">EpsHI: exosortase I fusion protein</fullName>
    </submittedName>
</protein>
<feature type="transmembrane region" description="Helical" evidence="8">
    <location>
        <begin position="254"/>
        <end position="272"/>
    </location>
</feature>